<reference evidence="2" key="1">
    <citation type="submission" date="2021-08" db="EMBL/GenBank/DDBJ databases">
        <authorList>
            <person name="Misof B."/>
            <person name="Oliver O."/>
            <person name="Podsiadlowski L."/>
            <person name="Donath A."/>
            <person name="Peters R."/>
            <person name="Mayer C."/>
            <person name="Rust J."/>
            <person name="Gunkel S."/>
            <person name="Lesny P."/>
            <person name="Martin S."/>
            <person name="Oeyen J.P."/>
            <person name="Petersen M."/>
            <person name="Panagiotis P."/>
            <person name="Wilbrandt J."/>
            <person name="Tanja T."/>
        </authorList>
    </citation>
    <scope>NUCLEOTIDE SEQUENCE</scope>
    <source>
        <strain evidence="2">GBR_01_08_01A</strain>
        <tissue evidence="2">Thorax + abdomen</tissue>
    </source>
</reference>
<dbReference type="PANTHER" id="PTHR37984:SF5">
    <property type="entry name" value="PROTEIN NYNRIN-LIKE"/>
    <property type="match status" value="1"/>
</dbReference>
<evidence type="ECO:0000313" key="2">
    <source>
        <dbReference type="EMBL" id="KAK2584699.1"/>
    </source>
</evidence>
<evidence type="ECO:0008006" key="4">
    <source>
        <dbReference type="Google" id="ProtNLM"/>
    </source>
</evidence>
<organism evidence="2 3">
    <name type="scientific">Odynerus spinipes</name>
    <dbReference type="NCBI Taxonomy" id="1348599"/>
    <lineage>
        <taxon>Eukaryota</taxon>
        <taxon>Metazoa</taxon>
        <taxon>Ecdysozoa</taxon>
        <taxon>Arthropoda</taxon>
        <taxon>Hexapoda</taxon>
        <taxon>Insecta</taxon>
        <taxon>Pterygota</taxon>
        <taxon>Neoptera</taxon>
        <taxon>Endopterygota</taxon>
        <taxon>Hymenoptera</taxon>
        <taxon>Apocrita</taxon>
        <taxon>Aculeata</taxon>
        <taxon>Vespoidea</taxon>
        <taxon>Vespidae</taxon>
        <taxon>Eumeninae</taxon>
        <taxon>Odynerus</taxon>
    </lineage>
</organism>
<sequence length="242" mass="28848">MIIPRLGLYGKKRIVGLEIISSKLSFNNSSEKEDLKILLKKFDNYYYPEETEVQKRFKFFTRRMKTNETMENYVQDLKKQAEGCNLNTLTDSLVRDVIILNTSDEILRQRYMQEENLTCNKIIELYNNHKIYHRQNKTKNSNVQSKEKSKNKTTSKQQEPPSVMSKQKRCWRCHIKHPSKQCPAWNYKCSKCNVFHHFEKCCKSQHNQSQNMSRNPSMNNLNINDEKHVKEKQMNCNITKLL</sequence>
<keyword evidence="3" id="KW-1185">Reference proteome</keyword>
<evidence type="ECO:0000256" key="1">
    <source>
        <dbReference type="SAM" id="MobiDB-lite"/>
    </source>
</evidence>
<evidence type="ECO:0000313" key="3">
    <source>
        <dbReference type="Proteomes" id="UP001258017"/>
    </source>
</evidence>
<protein>
    <recommendedName>
        <fullName evidence="4">Retrotransposon gag domain-containing protein</fullName>
    </recommendedName>
</protein>
<dbReference type="EMBL" id="JAIFRP010000026">
    <property type="protein sequence ID" value="KAK2584699.1"/>
    <property type="molecule type" value="Genomic_DNA"/>
</dbReference>
<accession>A0AAD9RRU7</accession>
<dbReference type="InterPro" id="IPR050951">
    <property type="entry name" value="Retrovirus_Pol_polyprotein"/>
</dbReference>
<gene>
    <name evidence="2" type="ORF">KPH14_007034</name>
</gene>
<dbReference type="AlphaFoldDB" id="A0AAD9RRU7"/>
<name>A0AAD9RRU7_9HYME</name>
<reference evidence="2" key="2">
    <citation type="journal article" date="2023" name="Commun. Biol.">
        <title>Intrasexual cuticular hydrocarbon dimorphism in a wasp sheds light on hydrocarbon biosynthesis genes in Hymenoptera.</title>
        <authorList>
            <person name="Moris V.C."/>
            <person name="Podsiadlowski L."/>
            <person name="Martin S."/>
            <person name="Oeyen J.P."/>
            <person name="Donath A."/>
            <person name="Petersen M."/>
            <person name="Wilbrandt J."/>
            <person name="Misof B."/>
            <person name="Liedtke D."/>
            <person name="Thamm M."/>
            <person name="Scheiner R."/>
            <person name="Schmitt T."/>
            <person name="Niehuis O."/>
        </authorList>
    </citation>
    <scope>NUCLEOTIDE SEQUENCE</scope>
    <source>
        <strain evidence="2">GBR_01_08_01A</strain>
    </source>
</reference>
<dbReference type="Proteomes" id="UP001258017">
    <property type="component" value="Unassembled WGS sequence"/>
</dbReference>
<feature type="region of interest" description="Disordered" evidence="1">
    <location>
        <begin position="133"/>
        <end position="163"/>
    </location>
</feature>
<dbReference type="PANTHER" id="PTHR37984">
    <property type="entry name" value="PROTEIN CBG26694"/>
    <property type="match status" value="1"/>
</dbReference>
<comment type="caution">
    <text evidence="2">The sequence shown here is derived from an EMBL/GenBank/DDBJ whole genome shotgun (WGS) entry which is preliminary data.</text>
</comment>
<proteinExistence type="predicted"/>